<dbReference type="PANTHER" id="PTHR34614:SF2">
    <property type="entry name" value="TRANSPOSASE IS4-LIKE DOMAIN-CONTAINING PROTEIN"/>
    <property type="match status" value="1"/>
</dbReference>
<dbReference type="NCBIfam" id="NF033559">
    <property type="entry name" value="transpos_IS1634"/>
    <property type="match status" value="1"/>
</dbReference>
<dbReference type="GO" id="GO:0003677">
    <property type="term" value="F:DNA binding"/>
    <property type="evidence" value="ECO:0007669"/>
    <property type="project" value="InterPro"/>
</dbReference>
<dbReference type="EMBL" id="CP002606">
    <property type="protein sequence ID" value="AEA34212.1"/>
    <property type="molecule type" value="Genomic_DNA"/>
</dbReference>
<reference evidence="4 6" key="1">
    <citation type="journal article" date="2011" name="Stand. Genomic Sci.">
        <title>Complete genome sequence of the thermophilic sulfur-reducer Hippea maritima type strain (MH(2)).</title>
        <authorList>
            <person name="Huntemann M."/>
            <person name="Lu M."/>
            <person name="Nolan M."/>
            <person name="Lapidus A."/>
            <person name="Lucas S."/>
            <person name="Hammon N."/>
            <person name="Deshpande S."/>
            <person name="Cheng J.F."/>
            <person name="Tapia R."/>
            <person name="Han C."/>
            <person name="Goodwin L."/>
            <person name="Pitluck S."/>
            <person name="Liolios K."/>
            <person name="Pagani I."/>
            <person name="Ivanova N."/>
            <person name="Ovchinikova G."/>
            <person name="Pati A."/>
            <person name="Chen A."/>
            <person name="Palaniappan K."/>
            <person name="Land M."/>
            <person name="Hauser L."/>
            <person name="Jeffries C.D."/>
            <person name="Detter J.C."/>
            <person name="Brambilla E.M."/>
            <person name="Rohde M."/>
            <person name="Spring S."/>
            <person name="Goker M."/>
            <person name="Woyke T."/>
            <person name="Bristow J."/>
            <person name="Eisen J.A."/>
            <person name="Markowitz V."/>
            <person name="Hugenholtz P."/>
            <person name="Kyrpides N.C."/>
            <person name="Klenk H.P."/>
            <person name="Mavromatis K."/>
        </authorList>
    </citation>
    <scope>NUCLEOTIDE SEQUENCE [LARGE SCALE GENOMIC DNA]</scope>
    <source>
        <strain evidence="6">ATCC 700847 / DSM 10411 / MH2</strain>
        <strain evidence="4">DSM 10411</strain>
    </source>
</reference>
<dbReference type="eggNOG" id="COG5421">
    <property type="taxonomic scope" value="Bacteria"/>
</dbReference>
<dbReference type="AlphaFoldDB" id="F2LTY0"/>
<reference evidence="6" key="2">
    <citation type="submission" date="2011-03" db="EMBL/GenBank/DDBJ databases">
        <title>The complete genome of Hippea maritima DSM 10411.</title>
        <authorList>
            <consortium name="US DOE Joint Genome Institute (JGI-PGF)"/>
            <person name="Lucas S."/>
            <person name="Copeland A."/>
            <person name="Lapidus A."/>
            <person name="Bruce D."/>
            <person name="Goodwin L."/>
            <person name="Pitluck S."/>
            <person name="Peters L."/>
            <person name="Kyrpides N."/>
            <person name="Mavromatis K."/>
            <person name="Pagani I."/>
            <person name="Ivanova N."/>
            <person name="Mikhailova N."/>
            <person name="Lu M."/>
            <person name="Detter J.C."/>
            <person name="Tapia R."/>
            <person name="Han C."/>
            <person name="Land M."/>
            <person name="Hauser L."/>
            <person name="Markowitz V."/>
            <person name="Cheng J.-F."/>
            <person name="Hugenholtz P."/>
            <person name="Woyke T."/>
            <person name="Wu D."/>
            <person name="Spring S."/>
            <person name="Schroeder M."/>
            <person name="Brambilla E."/>
            <person name="Klenk H.-P."/>
            <person name="Eisen J.A."/>
        </authorList>
    </citation>
    <scope>NUCLEOTIDE SEQUENCE [LARGE SCALE GENOMIC DNA]</scope>
    <source>
        <strain evidence="6">ATCC 700847 / DSM 10411 / MH2</strain>
    </source>
</reference>
<feature type="region of interest" description="Disordered" evidence="1">
    <location>
        <begin position="139"/>
        <end position="181"/>
    </location>
</feature>
<dbReference type="KEGG" id="hmr:Hipma_0407"/>
<feature type="domain" description="DUF4277" evidence="3">
    <location>
        <begin position="8"/>
        <end position="114"/>
    </location>
</feature>
<dbReference type="InterPro" id="IPR047654">
    <property type="entry name" value="IS1634_transpos"/>
</dbReference>
<dbReference type="Proteomes" id="UP000008139">
    <property type="component" value="Chromosome"/>
</dbReference>
<dbReference type="SUPFAM" id="SSF53098">
    <property type="entry name" value="Ribonuclease H-like"/>
    <property type="match status" value="1"/>
</dbReference>
<organism evidence="4 6">
    <name type="scientific">Hippea maritima (strain ATCC 700847 / DSM 10411 / MH2)</name>
    <dbReference type="NCBI Taxonomy" id="760142"/>
    <lineage>
        <taxon>Bacteria</taxon>
        <taxon>Pseudomonadati</taxon>
        <taxon>Campylobacterota</taxon>
        <taxon>Desulfurellia</taxon>
        <taxon>Desulfurellales</taxon>
        <taxon>Hippeaceae</taxon>
        <taxon>Hippea</taxon>
    </lineage>
</organism>
<evidence type="ECO:0000313" key="4">
    <source>
        <dbReference type="EMBL" id="AEA33379.1"/>
    </source>
</evidence>
<dbReference type="Pfam" id="PF14104">
    <property type="entry name" value="DUF4277"/>
    <property type="match status" value="1"/>
</dbReference>
<evidence type="ECO:0000259" key="3">
    <source>
        <dbReference type="Pfam" id="PF14104"/>
    </source>
</evidence>
<dbReference type="OrthoDB" id="9121874at2"/>
<proteinExistence type="predicted"/>
<feature type="compositionally biased region" description="Basic and acidic residues" evidence="1">
    <location>
        <begin position="145"/>
        <end position="180"/>
    </location>
</feature>
<dbReference type="EMBL" id="CP002606">
    <property type="protein sequence ID" value="AEA33379.1"/>
    <property type="molecule type" value="Genomic_DNA"/>
</dbReference>
<evidence type="ECO:0000313" key="6">
    <source>
        <dbReference type="Proteomes" id="UP000008139"/>
    </source>
</evidence>
<evidence type="ECO:0000313" key="5">
    <source>
        <dbReference type="EMBL" id="AEA34212.1"/>
    </source>
</evidence>
<accession>F2LTY0</accession>
<dbReference type="InterPro" id="IPR002559">
    <property type="entry name" value="Transposase_11"/>
</dbReference>
<dbReference type="InterPro" id="IPR012337">
    <property type="entry name" value="RNaseH-like_sf"/>
</dbReference>
<dbReference type="HOGENOM" id="CLU_034349_3_1_7"/>
<dbReference type="GO" id="GO:0004803">
    <property type="term" value="F:transposase activity"/>
    <property type="evidence" value="ECO:0007669"/>
    <property type="project" value="InterPro"/>
</dbReference>
<dbReference type="RefSeq" id="WP_013681420.1">
    <property type="nucleotide sequence ID" value="NC_015318.1"/>
</dbReference>
<dbReference type="Pfam" id="PF01609">
    <property type="entry name" value="DDE_Tnp_1"/>
    <property type="match status" value="1"/>
</dbReference>
<name>F2LTY0_HIPMA</name>
<dbReference type="InParanoid" id="F2LTY0"/>
<gene>
    <name evidence="4" type="ordered locus">Hipma_0407</name>
    <name evidence="5" type="ordered locus">Hipma_1252</name>
</gene>
<sequence length="582" mass="67409">MLQQKAVIKNMDHLGLIAGMIDELKIAETIDDEIPSSSKSKNLSYGEATKAMILNGLGYVNKQLYLTPLFFKDKPLKRLFGRDVDFPWFNDDALGRTLDKLFEYGVSELYEKIASRALKILNLTPSTIHLDSTSFHLDGKYPNQKTKEEKEKEKGKVKERNGKEEKGNNSEGKWGKGGKEEEYEPTPVFITQGYSRDHHPELNQVVLNLIVEHKAGIPIWMKPADGNKIDTQAFANIVKEHINSLKNANNTKTKVIADAALFSSKTMEEFKKNNMLFISRVPSKLKQAKEILKNHNEEEFIQLDENYQAIQYTVDYEGMKQQWVLYKSSYAKSRGDKTIKKEYQEKEKQETKLIEKLQKRAFFCEADARKAFEEKTKKLECIMISEAKLISKPKYKTRGRPKPNAKPDHYEYYWIIETKPNEEYLKQKQNQKSGLFILATNDMTLSAKELLDEYKSQQRIERGFRFLKSPEFLSDAMFLKNPKRIEAMLMIMTLSLLVYSALEYRIRSELKNQNKSFPNQLGKPIQNPTARWVFENFFAIHLLLLNGQEQIVGLENKHRLILELLGSNYMGFYGINGERGAE</sequence>
<dbReference type="GO" id="GO:0006313">
    <property type="term" value="P:DNA transposition"/>
    <property type="evidence" value="ECO:0007669"/>
    <property type="project" value="InterPro"/>
</dbReference>
<dbReference type="KEGG" id="hmr:Hipma_1252"/>
<protein>
    <submittedName>
        <fullName evidence="4">Transposase IS4 family protein</fullName>
    </submittedName>
</protein>
<evidence type="ECO:0000256" key="1">
    <source>
        <dbReference type="SAM" id="MobiDB-lite"/>
    </source>
</evidence>
<keyword evidence="6" id="KW-1185">Reference proteome</keyword>
<evidence type="ECO:0000259" key="2">
    <source>
        <dbReference type="Pfam" id="PF01609"/>
    </source>
</evidence>
<feature type="domain" description="Transposase IS4-like" evidence="2">
    <location>
        <begin position="193"/>
        <end position="497"/>
    </location>
</feature>
<dbReference type="InterPro" id="IPR025457">
    <property type="entry name" value="DUF4277"/>
</dbReference>
<dbReference type="PANTHER" id="PTHR34614">
    <property type="match status" value="1"/>
</dbReference>